<evidence type="ECO:0000256" key="2">
    <source>
        <dbReference type="ARBA" id="ARBA00022723"/>
    </source>
</evidence>
<proteinExistence type="inferred from homology"/>
<dbReference type="SUPFAM" id="SSF56529">
    <property type="entry name" value="FAH"/>
    <property type="match status" value="1"/>
</dbReference>
<accession>A0A4Y9EPZ7</accession>
<dbReference type="OrthoDB" id="5197601at2"/>
<protein>
    <submittedName>
        <fullName evidence="4">Fumarylacetoacetate hydrolase family protein</fullName>
    </submittedName>
</protein>
<evidence type="ECO:0000259" key="3">
    <source>
        <dbReference type="Pfam" id="PF01557"/>
    </source>
</evidence>
<keyword evidence="2" id="KW-0479">Metal-binding</keyword>
<organism evidence="4 5">
    <name type="scientific">Glacieibacterium arshaanense</name>
    <dbReference type="NCBI Taxonomy" id="2511025"/>
    <lineage>
        <taxon>Bacteria</taxon>
        <taxon>Pseudomonadati</taxon>
        <taxon>Pseudomonadota</taxon>
        <taxon>Alphaproteobacteria</taxon>
        <taxon>Sphingomonadales</taxon>
        <taxon>Sphingosinicellaceae</taxon>
        <taxon>Glacieibacterium</taxon>
    </lineage>
</organism>
<comment type="similarity">
    <text evidence="1">Belongs to the FAH family.</text>
</comment>
<dbReference type="InterPro" id="IPR011234">
    <property type="entry name" value="Fumarylacetoacetase-like_C"/>
</dbReference>
<dbReference type="Proteomes" id="UP000297737">
    <property type="component" value="Unassembled WGS sequence"/>
</dbReference>
<feature type="domain" description="Fumarylacetoacetase-like C-terminal" evidence="3">
    <location>
        <begin position="77"/>
        <end position="280"/>
    </location>
</feature>
<comment type="caution">
    <text evidence="4">The sequence shown here is derived from an EMBL/GenBank/DDBJ whole genome shotgun (WGS) entry which is preliminary data.</text>
</comment>
<keyword evidence="5" id="KW-1185">Reference proteome</keyword>
<evidence type="ECO:0000256" key="1">
    <source>
        <dbReference type="ARBA" id="ARBA00010211"/>
    </source>
</evidence>
<keyword evidence="4" id="KW-0378">Hydrolase</keyword>
<dbReference type="EMBL" id="SIHO01000001">
    <property type="protein sequence ID" value="TFU05685.1"/>
    <property type="molecule type" value="Genomic_DNA"/>
</dbReference>
<gene>
    <name evidence="4" type="ORF">EUV02_01235</name>
</gene>
<dbReference type="Pfam" id="PF01557">
    <property type="entry name" value="FAA_hydrolase"/>
    <property type="match status" value="1"/>
</dbReference>
<dbReference type="AlphaFoldDB" id="A0A4Y9EPZ7"/>
<dbReference type="GO" id="GO:0016787">
    <property type="term" value="F:hydrolase activity"/>
    <property type="evidence" value="ECO:0007669"/>
    <property type="project" value="UniProtKB-KW"/>
</dbReference>
<dbReference type="FunFam" id="3.90.850.10:FF:000002">
    <property type="entry name" value="2-hydroxyhepta-2,4-diene-1,7-dioate isomerase"/>
    <property type="match status" value="1"/>
</dbReference>
<dbReference type="PANTHER" id="PTHR42796">
    <property type="entry name" value="FUMARYLACETOACETATE HYDROLASE DOMAIN-CONTAINING PROTEIN 2A-RELATED"/>
    <property type="match status" value="1"/>
</dbReference>
<dbReference type="PANTHER" id="PTHR42796:SF4">
    <property type="entry name" value="FUMARYLACETOACETATE HYDROLASE DOMAIN-CONTAINING PROTEIN 2A"/>
    <property type="match status" value="1"/>
</dbReference>
<dbReference type="Gene3D" id="3.90.850.10">
    <property type="entry name" value="Fumarylacetoacetase-like, C-terminal domain"/>
    <property type="match status" value="1"/>
</dbReference>
<evidence type="ECO:0000313" key="4">
    <source>
        <dbReference type="EMBL" id="TFU05685.1"/>
    </source>
</evidence>
<dbReference type="GO" id="GO:0016853">
    <property type="term" value="F:isomerase activity"/>
    <property type="evidence" value="ECO:0007669"/>
    <property type="project" value="UniProtKB-ARBA"/>
</dbReference>
<dbReference type="RefSeq" id="WP_135244410.1">
    <property type="nucleotide sequence ID" value="NZ_SIHO01000001.1"/>
</dbReference>
<evidence type="ECO:0000313" key="5">
    <source>
        <dbReference type="Proteomes" id="UP000297737"/>
    </source>
</evidence>
<dbReference type="GO" id="GO:0019752">
    <property type="term" value="P:carboxylic acid metabolic process"/>
    <property type="evidence" value="ECO:0007669"/>
    <property type="project" value="UniProtKB-ARBA"/>
</dbReference>
<dbReference type="GO" id="GO:0046872">
    <property type="term" value="F:metal ion binding"/>
    <property type="evidence" value="ECO:0007669"/>
    <property type="project" value="UniProtKB-KW"/>
</dbReference>
<sequence>MKLATFSAGAAPELGVVVGDGVVSLSRAAPQLASDMIELITRWDDIAGEVAAVAAAGAHRFALDAVKLHAPIKRPGKIMAIGLNYADHVAESKMETPANQIWFAKMSTAANGPFDAIQVPKVSQFLDYEAEMVAVIGKPGRRISKGDAPAHVFGWCVGNDATERAWQHRTHQWTLGKSFDTHAPFGPWITTADEIPDPHALGIRCFVNGEQRQSSNTKHLIFNVWDQIEHLSGAMTLEPGDLIFTGTPGGIGAAMEPRQFLKDGDVVRIEIDNLGAIENPCANEV</sequence>
<name>A0A4Y9EPZ7_9SPHN</name>
<dbReference type="InterPro" id="IPR036663">
    <property type="entry name" value="Fumarylacetoacetase_C_sf"/>
</dbReference>
<dbReference type="InterPro" id="IPR051121">
    <property type="entry name" value="FAH"/>
</dbReference>
<reference evidence="4 5" key="1">
    <citation type="submission" date="2019-02" db="EMBL/GenBank/DDBJ databases">
        <title>Polymorphobacter sp. isolated from the lake at the Tibet of China.</title>
        <authorList>
            <person name="Li A."/>
        </authorList>
    </citation>
    <scope>NUCLEOTIDE SEQUENCE [LARGE SCALE GENOMIC DNA]</scope>
    <source>
        <strain evidence="4 5">DJ1R-1</strain>
    </source>
</reference>